<keyword evidence="1" id="KW-0472">Membrane</keyword>
<dbReference type="Proteomes" id="UP000276254">
    <property type="component" value="Chromosome"/>
</dbReference>
<dbReference type="AlphaFoldDB" id="A0A494TPE7"/>
<dbReference type="KEGG" id="spha:D3Y57_19330"/>
<gene>
    <name evidence="2" type="ORF">D3Y57_19330</name>
</gene>
<protein>
    <recommendedName>
        <fullName evidence="4">Minor tail protein</fullName>
    </recommendedName>
</protein>
<keyword evidence="3" id="KW-1185">Reference proteome</keyword>
<sequence length="102" mass="11093">MTTTFQRQADGIPVILKAPSATLDYLEDWTAWLSALETITAITVSIDTEGLTMTPAPTWTGGIVTVWLSGGALMVGYVVSVQITTSQGRIDTRSFRVRCVQR</sequence>
<evidence type="ECO:0000313" key="2">
    <source>
        <dbReference type="EMBL" id="AYJ87686.1"/>
    </source>
</evidence>
<dbReference type="OrthoDB" id="7597240at2"/>
<evidence type="ECO:0000256" key="1">
    <source>
        <dbReference type="SAM" id="Phobius"/>
    </source>
</evidence>
<dbReference type="Pfam" id="PF23148">
    <property type="entry name" value="Gp77"/>
    <property type="match status" value="1"/>
</dbReference>
<evidence type="ECO:0008006" key="4">
    <source>
        <dbReference type="Google" id="ProtNLM"/>
    </source>
</evidence>
<reference evidence="2 3" key="1">
    <citation type="submission" date="2018-09" db="EMBL/GenBank/DDBJ databases">
        <title>Sphingomonas peninsula sp. nov., isolated from fildes peninsula, Antarctic soil.</title>
        <authorList>
            <person name="Yingchao G."/>
        </authorList>
    </citation>
    <scope>NUCLEOTIDE SEQUENCE [LARGE SCALE GENOMIC DNA]</scope>
    <source>
        <strain evidence="2 3">YZ-8</strain>
    </source>
</reference>
<accession>A0A494TPE7</accession>
<keyword evidence="1" id="KW-0812">Transmembrane</keyword>
<dbReference type="RefSeq" id="WP_121155315.1">
    <property type="nucleotide sequence ID" value="NZ_CP032829.1"/>
</dbReference>
<keyword evidence="1" id="KW-1133">Transmembrane helix</keyword>
<organism evidence="2 3">
    <name type="scientific">Sphingomonas paeninsulae</name>
    <dbReference type="NCBI Taxonomy" id="2319844"/>
    <lineage>
        <taxon>Bacteria</taxon>
        <taxon>Pseudomonadati</taxon>
        <taxon>Pseudomonadota</taxon>
        <taxon>Alphaproteobacteria</taxon>
        <taxon>Sphingomonadales</taxon>
        <taxon>Sphingomonadaceae</taxon>
        <taxon>Sphingomonas</taxon>
    </lineage>
</organism>
<name>A0A494TPE7_SPHPE</name>
<proteinExistence type="predicted"/>
<feature type="transmembrane region" description="Helical" evidence="1">
    <location>
        <begin position="59"/>
        <end position="79"/>
    </location>
</feature>
<dbReference type="InterPro" id="IPR056928">
    <property type="entry name" value="Gp77-like"/>
</dbReference>
<evidence type="ECO:0000313" key="3">
    <source>
        <dbReference type="Proteomes" id="UP000276254"/>
    </source>
</evidence>
<dbReference type="EMBL" id="CP032829">
    <property type="protein sequence ID" value="AYJ87686.1"/>
    <property type="molecule type" value="Genomic_DNA"/>
</dbReference>